<dbReference type="SUPFAM" id="SSF55298">
    <property type="entry name" value="YjgF-like"/>
    <property type="match status" value="1"/>
</dbReference>
<protein>
    <submittedName>
        <fullName evidence="2">RutC family protein</fullName>
    </submittedName>
</protein>
<dbReference type="HOGENOM" id="CLU_100715_7_4_1"/>
<reference evidence="2 3" key="1">
    <citation type="submission" date="2012-10" db="EMBL/GenBank/DDBJ databases">
        <title>Genome sequencing and analysis of entomopathogenic fungi Beauveria bassiana D1-5.</title>
        <authorList>
            <person name="Li Q."/>
            <person name="Wang L."/>
            <person name="Zhang Z."/>
            <person name="Wang Q."/>
            <person name="Ren J."/>
            <person name="Wang M."/>
            <person name="Xu W."/>
            <person name="Wang J."/>
            <person name="Lu Y."/>
            <person name="Du Q."/>
            <person name="Sun Z."/>
        </authorList>
    </citation>
    <scope>NUCLEOTIDE SEQUENCE [LARGE SCALE GENOMIC DNA]</scope>
    <source>
        <strain evidence="2 3">D1-5</strain>
    </source>
</reference>
<dbReference type="InterPro" id="IPR006175">
    <property type="entry name" value="YjgF/YER057c/UK114"/>
</dbReference>
<dbReference type="EMBL" id="ANFO01000044">
    <property type="protein sequence ID" value="KGQ13350.1"/>
    <property type="molecule type" value="Genomic_DNA"/>
</dbReference>
<dbReference type="Gene3D" id="3.30.1330.40">
    <property type="entry name" value="RutC-like"/>
    <property type="match status" value="1"/>
</dbReference>
<dbReference type="GO" id="GO:0005829">
    <property type="term" value="C:cytosol"/>
    <property type="evidence" value="ECO:0007669"/>
    <property type="project" value="TreeGrafter"/>
</dbReference>
<name>A0A0A2W4I4_BEABA</name>
<gene>
    <name evidence="2" type="ORF">BBAD15_g886</name>
</gene>
<dbReference type="GO" id="GO:0019239">
    <property type="term" value="F:deaminase activity"/>
    <property type="evidence" value="ECO:0007669"/>
    <property type="project" value="TreeGrafter"/>
</dbReference>
<evidence type="ECO:0000313" key="3">
    <source>
        <dbReference type="Proteomes" id="UP000030106"/>
    </source>
</evidence>
<dbReference type="STRING" id="1245745.A0A0A2W4I4"/>
<organism evidence="2 3">
    <name type="scientific">Beauveria bassiana D1-5</name>
    <dbReference type="NCBI Taxonomy" id="1245745"/>
    <lineage>
        <taxon>Eukaryota</taxon>
        <taxon>Fungi</taxon>
        <taxon>Dikarya</taxon>
        <taxon>Ascomycota</taxon>
        <taxon>Pezizomycotina</taxon>
        <taxon>Sordariomycetes</taxon>
        <taxon>Hypocreomycetidae</taxon>
        <taxon>Hypocreales</taxon>
        <taxon>Cordycipitaceae</taxon>
        <taxon>Beauveria</taxon>
    </lineage>
</organism>
<dbReference type="PANTHER" id="PTHR11803">
    <property type="entry name" value="2-IMINOBUTANOATE/2-IMINOPROPANOATE DEAMINASE RIDA"/>
    <property type="match status" value="1"/>
</dbReference>
<comment type="caution">
    <text evidence="2">The sequence shown here is derived from an EMBL/GenBank/DDBJ whole genome shotgun (WGS) entry which is preliminary data.</text>
</comment>
<dbReference type="Proteomes" id="UP000030106">
    <property type="component" value="Unassembled WGS sequence"/>
</dbReference>
<dbReference type="Pfam" id="PF01042">
    <property type="entry name" value="Ribonuc_L-PSP"/>
    <property type="match status" value="1"/>
</dbReference>
<evidence type="ECO:0000313" key="2">
    <source>
        <dbReference type="EMBL" id="KGQ13350.1"/>
    </source>
</evidence>
<comment type="similarity">
    <text evidence="1">Belongs to the RutC family.</text>
</comment>
<accession>A0A0A2W4I4</accession>
<sequence>MAPDIRLRNIEQAPAPVGHYSHTATAGGLVFISGQLPLAADGTPRCEAPFEEQAQLVLQNIESCLACAGVTKQHLVSVRVYITDINLWPVFNRIYAAWIGEHRPSRAVAGVAQLHYGAALEIEAVALSE</sequence>
<dbReference type="CDD" id="cd00448">
    <property type="entry name" value="YjgF_YER057c_UK114_family"/>
    <property type="match status" value="1"/>
</dbReference>
<dbReference type="PANTHER" id="PTHR11803:SF58">
    <property type="entry name" value="PROTEIN HMF1-RELATED"/>
    <property type="match status" value="1"/>
</dbReference>
<dbReference type="AlphaFoldDB" id="A0A0A2W4I4"/>
<evidence type="ECO:0000256" key="1">
    <source>
        <dbReference type="ARBA" id="ARBA00010552"/>
    </source>
</evidence>
<dbReference type="InterPro" id="IPR035959">
    <property type="entry name" value="RutC-like_sf"/>
</dbReference>
<proteinExistence type="inferred from homology"/>